<dbReference type="Gene3D" id="2.60.120.1440">
    <property type="match status" value="1"/>
</dbReference>
<dbReference type="Pfam" id="PF04773">
    <property type="entry name" value="FecR"/>
    <property type="match status" value="1"/>
</dbReference>
<dbReference type="Proteomes" id="UP000191980">
    <property type="component" value="Unassembled WGS sequence"/>
</dbReference>
<protein>
    <recommendedName>
        <fullName evidence="7">FecR protein domain-containing protein</fullName>
    </recommendedName>
</protein>
<gene>
    <name evidence="5" type="ORF">AU255_08645</name>
</gene>
<evidence type="ECO:0008006" key="7">
    <source>
        <dbReference type="Google" id="ProtNLM"/>
    </source>
</evidence>
<dbReference type="PANTHER" id="PTHR30273:SF2">
    <property type="entry name" value="PROTEIN FECR"/>
    <property type="match status" value="1"/>
</dbReference>
<dbReference type="Gene3D" id="3.55.50.30">
    <property type="match status" value="1"/>
</dbReference>
<sequence length="341" mass="38167">MKQSIQENDVNAQAALWQAKLSSDLLTAEQQQEFEDWLGQSKAHSQAWQEVHAFWQQLDTLSEADIRFLEDFPASSEEEGLVEKNAFQPIHAQIKKSAFIKQFQPIFKPMLGMAASLLLMFSLLYSLMPAYFADYRTAPGSLRTLALMDGSQIIMNSDTSLSINYTDNLRQITLYQGEAYFNVAADSARPFDVKTQAASVRALGTEFDIKSRNEQVAVTVFEHAVRVSLNNGNAEETLATGQQIIFTESSFSKPHDVSLSAVKSWLKQRLVFQDKPLSEVVAELNHYRAGTIIILDSKLKALFVTGVFDTDDTNMALSTIEQSLPVTIYKVTDKLVFISAK</sequence>
<feature type="domain" description="FecR N-terminal" evidence="3">
    <location>
        <begin position="13"/>
        <end position="53"/>
    </location>
</feature>
<name>A0A1V8M9E2_9GAMM</name>
<evidence type="ECO:0000256" key="1">
    <source>
        <dbReference type="SAM" id="Phobius"/>
    </source>
</evidence>
<dbReference type="PANTHER" id="PTHR30273">
    <property type="entry name" value="PERIPLASMIC SIGNAL SENSOR AND SIGMA FACTOR ACTIVATOR FECR-RELATED"/>
    <property type="match status" value="1"/>
</dbReference>
<dbReference type="EMBL" id="LPUF01000001">
    <property type="protein sequence ID" value="OQK17913.1"/>
    <property type="molecule type" value="Genomic_DNA"/>
</dbReference>
<dbReference type="InterPro" id="IPR012373">
    <property type="entry name" value="Ferrdict_sens_TM"/>
</dbReference>
<keyword evidence="1" id="KW-1133">Transmembrane helix</keyword>
<keyword evidence="6" id="KW-1185">Reference proteome</keyword>
<dbReference type="STRING" id="1420851.AU255_08645"/>
<proteinExistence type="predicted"/>
<reference evidence="5 6" key="1">
    <citation type="submission" date="2015-12" db="EMBL/GenBank/DDBJ databases">
        <authorList>
            <person name="Shamseldin A."/>
            <person name="Moawad H."/>
            <person name="Abd El-Rahim W.M."/>
            <person name="Sadowsky M.J."/>
        </authorList>
    </citation>
    <scope>NUCLEOTIDE SEQUENCE [LARGE SCALE GENOMIC DNA]</scope>
    <source>
        <strain evidence="5 6">WF1</strain>
    </source>
</reference>
<evidence type="ECO:0000313" key="5">
    <source>
        <dbReference type="EMBL" id="OQK17913.1"/>
    </source>
</evidence>
<dbReference type="GO" id="GO:0016989">
    <property type="term" value="F:sigma factor antagonist activity"/>
    <property type="evidence" value="ECO:0007669"/>
    <property type="project" value="TreeGrafter"/>
</dbReference>
<evidence type="ECO:0000259" key="2">
    <source>
        <dbReference type="Pfam" id="PF04773"/>
    </source>
</evidence>
<dbReference type="Pfam" id="PF16344">
    <property type="entry name" value="FecR_C"/>
    <property type="match status" value="1"/>
</dbReference>
<keyword evidence="1" id="KW-0472">Membrane</keyword>
<dbReference type="InterPro" id="IPR006860">
    <property type="entry name" value="FecR"/>
</dbReference>
<feature type="transmembrane region" description="Helical" evidence="1">
    <location>
        <begin position="110"/>
        <end position="132"/>
    </location>
</feature>
<dbReference type="AlphaFoldDB" id="A0A1V8M9E2"/>
<dbReference type="PIRSF" id="PIRSF018266">
    <property type="entry name" value="FecR"/>
    <property type="match status" value="1"/>
</dbReference>
<evidence type="ECO:0000259" key="3">
    <source>
        <dbReference type="Pfam" id="PF16220"/>
    </source>
</evidence>
<accession>A0A1V8M9E2</accession>
<evidence type="ECO:0000313" key="6">
    <source>
        <dbReference type="Proteomes" id="UP000191980"/>
    </source>
</evidence>
<feature type="domain" description="Protein FecR C-terminal" evidence="4">
    <location>
        <begin position="269"/>
        <end position="337"/>
    </location>
</feature>
<dbReference type="RefSeq" id="WP_080522520.1">
    <property type="nucleotide sequence ID" value="NZ_LPUF01000001.1"/>
</dbReference>
<dbReference type="Pfam" id="PF16220">
    <property type="entry name" value="DUF4880"/>
    <property type="match status" value="1"/>
</dbReference>
<keyword evidence="1" id="KW-0812">Transmembrane</keyword>
<dbReference type="InterPro" id="IPR032623">
    <property type="entry name" value="FecR_N"/>
</dbReference>
<feature type="domain" description="FecR protein" evidence="2">
    <location>
        <begin position="134"/>
        <end position="225"/>
    </location>
</feature>
<comment type="caution">
    <text evidence="5">The sequence shown here is derived from an EMBL/GenBank/DDBJ whole genome shotgun (WGS) entry which is preliminary data.</text>
</comment>
<dbReference type="OrthoDB" id="9771237at2"/>
<dbReference type="InterPro" id="IPR032508">
    <property type="entry name" value="FecR_C"/>
</dbReference>
<organism evidence="5 6">
    <name type="scientific">Methyloprofundus sedimenti</name>
    <dbReference type="NCBI Taxonomy" id="1420851"/>
    <lineage>
        <taxon>Bacteria</taxon>
        <taxon>Pseudomonadati</taxon>
        <taxon>Pseudomonadota</taxon>
        <taxon>Gammaproteobacteria</taxon>
        <taxon>Methylococcales</taxon>
        <taxon>Methylococcaceae</taxon>
        <taxon>Methyloprofundus</taxon>
    </lineage>
</organism>
<evidence type="ECO:0000259" key="4">
    <source>
        <dbReference type="Pfam" id="PF16344"/>
    </source>
</evidence>